<keyword evidence="2" id="KW-1185">Reference proteome</keyword>
<sequence length="90" mass="9934">MVCAMCPESPSMGPAARAPLAIAVLRRSLRLRRWRKQLLLPGGLRSAQTGTGSPHDYRGKRKEDGCIRACTISTSETWLVEDTCGERDYA</sequence>
<comment type="caution">
    <text evidence="1">The sequence shown here is derived from an EMBL/GenBank/DDBJ whole genome shotgun (WGS) entry which is preliminary data.</text>
</comment>
<organism evidence="1 2">
    <name type="scientific">Hyalomma asiaticum</name>
    <name type="common">Tick</name>
    <dbReference type="NCBI Taxonomy" id="266040"/>
    <lineage>
        <taxon>Eukaryota</taxon>
        <taxon>Metazoa</taxon>
        <taxon>Ecdysozoa</taxon>
        <taxon>Arthropoda</taxon>
        <taxon>Chelicerata</taxon>
        <taxon>Arachnida</taxon>
        <taxon>Acari</taxon>
        <taxon>Parasitiformes</taxon>
        <taxon>Ixodida</taxon>
        <taxon>Ixodoidea</taxon>
        <taxon>Ixodidae</taxon>
        <taxon>Hyalomminae</taxon>
        <taxon>Hyalomma</taxon>
    </lineage>
</organism>
<evidence type="ECO:0000313" key="2">
    <source>
        <dbReference type="Proteomes" id="UP000821845"/>
    </source>
</evidence>
<accession>A0ACB7SKB9</accession>
<evidence type="ECO:0000313" key="1">
    <source>
        <dbReference type="EMBL" id="KAH6935323.1"/>
    </source>
</evidence>
<protein>
    <submittedName>
        <fullName evidence="1">Uncharacterized protein</fullName>
    </submittedName>
</protein>
<reference evidence="1" key="1">
    <citation type="submission" date="2020-05" db="EMBL/GenBank/DDBJ databases">
        <title>Large-scale comparative analyses of tick genomes elucidate their genetic diversity and vector capacities.</title>
        <authorList>
            <person name="Jia N."/>
            <person name="Wang J."/>
            <person name="Shi W."/>
            <person name="Du L."/>
            <person name="Sun Y."/>
            <person name="Zhan W."/>
            <person name="Jiang J."/>
            <person name="Wang Q."/>
            <person name="Zhang B."/>
            <person name="Ji P."/>
            <person name="Sakyi L.B."/>
            <person name="Cui X."/>
            <person name="Yuan T."/>
            <person name="Jiang B."/>
            <person name="Yang W."/>
            <person name="Lam T.T.-Y."/>
            <person name="Chang Q."/>
            <person name="Ding S."/>
            <person name="Wang X."/>
            <person name="Zhu J."/>
            <person name="Ruan X."/>
            <person name="Zhao L."/>
            <person name="Wei J."/>
            <person name="Que T."/>
            <person name="Du C."/>
            <person name="Cheng J."/>
            <person name="Dai P."/>
            <person name="Han X."/>
            <person name="Huang E."/>
            <person name="Gao Y."/>
            <person name="Liu J."/>
            <person name="Shao H."/>
            <person name="Ye R."/>
            <person name="Li L."/>
            <person name="Wei W."/>
            <person name="Wang X."/>
            <person name="Wang C."/>
            <person name="Yang T."/>
            <person name="Huo Q."/>
            <person name="Li W."/>
            <person name="Guo W."/>
            <person name="Chen H."/>
            <person name="Zhou L."/>
            <person name="Ni X."/>
            <person name="Tian J."/>
            <person name="Zhou Y."/>
            <person name="Sheng Y."/>
            <person name="Liu T."/>
            <person name="Pan Y."/>
            <person name="Xia L."/>
            <person name="Li J."/>
            <person name="Zhao F."/>
            <person name="Cao W."/>
        </authorList>
    </citation>
    <scope>NUCLEOTIDE SEQUENCE</scope>
    <source>
        <strain evidence="1">Hyas-2018</strain>
    </source>
</reference>
<gene>
    <name evidence="1" type="ORF">HPB50_005075</name>
</gene>
<name>A0ACB7SKB9_HYAAI</name>
<dbReference type="EMBL" id="CM023483">
    <property type="protein sequence ID" value="KAH6935323.1"/>
    <property type="molecule type" value="Genomic_DNA"/>
</dbReference>
<proteinExistence type="predicted"/>
<dbReference type="Proteomes" id="UP000821845">
    <property type="component" value="Chromosome 3"/>
</dbReference>